<evidence type="ECO:0008006" key="14">
    <source>
        <dbReference type="Google" id="ProtNLM"/>
    </source>
</evidence>
<dbReference type="Proteomes" id="UP000070133">
    <property type="component" value="Unassembled WGS sequence"/>
</dbReference>
<dbReference type="OrthoDB" id="10070851at2759"/>
<feature type="compositionally biased region" description="Basic and acidic residues" evidence="8">
    <location>
        <begin position="1891"/>
        <end position="1905"/>
    </location>
</feature>
<evidence type="ECO:0000256" key="5">
    <source>
        <dbReference type="ARBA" id="ARBA00022824"/>
    </source>
</evidence>
<feature type="region of interest" description="Disordered" evidence="8">
    <location>
        <begin position="1431"/>
        <end position="1459"/>
    </location>
</feature>
<dbReference type="InterPro" id="IPR042067">
    <property type="entry name" value="Sip3_PH"/>
</dbReference>
<evidence type="ECO:0000259" key="10">
    <source>
        <dbReference type="PROSITE" id="PS50003"/>
    </source>
</evidence>
<keyword evidence="3 9" id="KW-0812">Transmembrane</keyword>
<feature type="transmembrane region" description="Helical" evidence="9">
    <location>
        <begin position="1661"/>
        <end position="1682"/>
    </location>
</feature>
<dbReference type="FunFam" id="1.20.1270.60:FF:000079">
    <property type="entry name" value="Transcription factor SipA3"/>
    <property type="match status" value="1"/>
</dbReference>
<dbReference type="Pfam" id="PF04258">
    <property type="entry name" value="Peptidase_A22B"/>
    <property type="match status" value="1"/>
</dbReference>
<feature type="domain" description="PH" evidence="10">
    <location>
        <begin position="312"/>
        <end position="413"/>
    </location>
</feature>
<evidence type="ECO:0000259" key="11">
    <source>
        <dbReference type="PROSITE" id="PS51778"/>
    </source>
</evidence>
<feature type="transmembrane region" description="Helical" evidence="9">
    <location>
        <begin position="1823"/>
        <end position="1841"/>
    </location>
</feature>
<feature type="region of interest" description="Disordered" evidence="8">
    <location>
        <begin position="631"/>
        <end position="654"/>
    </location>
</feature>
<evidence type="ECO:0000256" key="3">
    <source>
        <dbReference type="ARBA" id="ARBA00022692"/>
    </source>
</evidence>
<feature type="transmembrane region" description="Helical" evidence="9">
    <location>
        <begin position="1609"/>
        <end position="1626"/>
    </location>
</feature>
<dbReference type="SMART" id="SM00233">
    <property type="entry name" value="PH"/>
    <property type="match status" value="1"/>
</dbReference>
<dbReference type="GO" id="GO:0098554">
    <property type="term" value="C:cytoplasmic side of endoplasmic reticulum membrane"/>
    <property type="evidence" value="ECO:0007669"/>
    <property type="project" value="TreeGrafter"/>
</dbReference>
<dbReference type="GO" id="GO:0098553">
    <property type="term" value="C:lumenal side of endoplasmic reticulum membrane"/>
    <property type="evidence" value="ECO:0007669"/>
    <property type="project" value="TreeGrafter"/>
</dbReference>
<comment type="caution">
    <text evidence="12">The sequence shown here is derived from an EMBL/GenBank/DDBJ whole genome shotgun (WGS) entry which is preliminary data.</text>
</comment>
<evidence type="ECO:0000256" key="4">
    <source>
        <dbReference type="ARBA" id="ARBA00022801"/>
    </source>
</evidence>
<keyword evidence="7 9" id="KW-0472">Membrane</keyword>
<dbReference type="Pfam" id="PF00169">
    <property type="entry name" value="PH"/>
    <property type="match status" value="1"/>
</dbReference>
<evidence type="ECO:0000256" key="8">
    <source>
        <dbReference type="SAM" id="MobiDB-lite"/>
    </source>
</evidence>
<protein>
    <recommendedName>
        <fullName evidence="14">PH domain-containing protein</fullName>
    </recommendedName>
</protein>
<dbReference type="STRING" id="321146.A0A139HUG3"/>
<dbReference type="PANTHER" id="PTHR12174">
    <property type="entry name" value="SIGNAL PEPTIDE PEPTIDASE"/>
    <property type="match status" value="1"/>
</dbReference>
<dbReference type="FunFam" id="2.30.29.30:FF:000349">
    <property type="entry name" value="Transcription factor SipA3"/>
    <property type="match status" value="1"/>
</dbReference>
<dbReference type="PANTHER" id="PTHR12174:SF23">
    <property type="entry name" value="MINOR HISTOCOMPATIBILITY ANTIGEN H13"/>
    <property type="match status" value="1"/>
</dbReference>
<dbReference type="PROSITE" id="PS50003">
    <property type="entry name" value="PH_DOMAIN"/>
    <property type="match status" value="1"/>
</dbReference>
<dbReference type="Pfam" id="PF16016">
    <property type="entry name" value="VASt"/>
    <property type="match status" value="1"/>
</dbReference>
<feature type="transmembrane region" description="Helical" evidence="9">
    <location>
        <begin position="1492"/>
        <end position="1511"/>
    </location>
</feature>
<dbReference type="CDD" id="cd13280">
    <property type="entry name" value="PH_SIP3"/>
    <property type="match status" value="1"/>
</dbReference>
<dbReference type="Gene3D" id="2.30.29.30">
    <property type="entry name" value="Pleckstrin-homology domain (PH domain)/Phosphotyrosine-binding domain (PTB)"/>
    <property type="match status" value="1"/>
</dbReference>
<dbReference type="InterPro" id="IPR027267">
    <property type="entry name" value="AH/BAR_dom_sf"/>
</dbReference>
<feature type="transmembrane region" description="Helical" evidence="9">
    <location>
        <begin position="1719"/>
        <end position="1738"/>
    </location>
</feature>
<dbReference type="GO" id="GO:0033619">
    <property type="term" value="P:membrane protein proteolysis"/>
    <property type="evidence" value="ECO:0007669"/>
    <property type="project" value="TreeGrafter"/>
</dbReference>
<dbReference type="SMART" id="SM00730">
    <property type="entry name" value="PSN"/>
    <property type="match status" value="1"/>
</dbReference>
<keyword evidence="5" id="KW-0256">Endoplasmic reticulum</keyword>
<evidence type="ECO:0000256" key="1">
    <source>
        <dbReference type="ARBA" id="ARBA00004477"/>
    </source>
</evidence>
<sequence>MAENSAPLQTTVEAVEPHTPLNLIPVGLKEAALDSPTFRATALHFADNIDSVERWLDGYVKAASRLVSEVAALEAAVNSFLSQSTPPAQISEAVLDHDYTLLAMRRYGEGAREFWQTTFRSTKRYDTVVIDPIKSWLNSDLRSFKNARRDMENAQKGFDNVITRYLGQSKTKEASSLREDAFQLHEARKLYLRSSMDFCVQAPQVRASLDKLLVRIFADQWKEMRQARDSSTATFAKWSSEIDRVRGWSREMENSERAFKRELLTARKQIEESAEGKMRPSRELEDYSASTVPYLGTGASSATGANKSKDGKAERQGWLFLKTITGKPARTIWSRRWFFVKNGIFGWLVQGTRSGGVEESERTGVLLCSVRPAFQEERRFCFEVKTKDTSIILQAETQQELTEWISAFEVAKRKALEHPASTETSPSAPGVDPAFAISPPVAPEFAAKVGEGGHISTGSEEIGLAPPEREPTGLGLTNRASFDVNPARRVMSLNADSEPSLGGGTRDHAARIISKLDLHKRPTASPQLTSTPAPAGGIASLISASHNILPVGPGAPGPGTDGPKRQLSMPVSTLAPSTLANPPAPTNLSHTAVVVSGERGIGLARSDGSGMPSGILANLWGSSNWGYVNRLGDAPPPKMSSSQPSSPPLRAQSVSQDDSIIMDGMNEPPKQSLNPLSPDLGASAVHKKNQSTGTELPAAVLTSVKEEPTPIEQYPSFYPLPLKAQDAQFRMLFPTVAKDEKVVLVFRATWNPNEQQEFPGRVYVTAREIYFFSNHLGLVLITSVSLASLSEVTAAPGRDCDFLYLHLKENILRPDDARRITVKLFLEPLKLLQRRLNYLAHNADKEQPAGLEEIIKALIRMETEEPRRSSSVESWEDVAYDTDGAAADQTTPQRRRERNIKASLRIDGNLYGETPKTGREIQKFKLPAQPVVYAPQGMQPSITREFTVSAKALFHVMFGDKSAVFQLLYCNRWADKIVQTPWTKPEKGHWTRKFASQNHTTPLADSQTIDIFNDHLCYVVTNHKYPWRLPYSDSFSLTTRFVITHTAKSRSKLAVFQKLNWHKSPPMSYLKDLIERQAYNTLEADALDLSNVAMDQVAKLGTHSKTNKAVEIFGSIGQQTQAAQIDGSQVPDGAVPAMSNVPTRPVSIFRLVSSDLAVRALSALSVVLDASVAIAKGTINLCTAHTLLVIVFIISALYNSWHGYRDGLAWYHDRNAACYMARLGVKPEPMMAKAVYLSDLEEFVAPKAENDTMSALTTSTVDRRRKTCRSTFGEQLTTSISVATSHAPTSARLRRSRDSLARYRHDLMVALRVVNRVERDIMLAEWEEWVRSEDKKCQKINDMMRQVKEKSEKGSSKKQDKAEVERELGEDFADYCNSCMTEVSELESGNSFVEAAAYHFEQNRPLIPVYIHLLAAAIFPIYIGAHASLSRPSSAAKPSKRTGEEQNDDDEEEEETVQKMEGLTPTDALVFPVTAGLVLATLYWLIKTYGASVINTVLGIYFGLIGIFSVAKLINDILATVAGVIMPTYYADQGKLWKVCVDKHEVMIAGDADDTKSRTSPFAGIFGRLPLPSFASNVTWWLRDLVFKKFQVKGYAKNLFDFKIIMTQNNALSAILGVAAIVYSFIGDKPWWLTNLQGFAVSYGALQLMSPTTFATGTLILSGLFFYDIWAVFFTPLMVTVAKNLDVPIKLVFPRPDSPPAAPGEVTKRSYSMLGLGDIVLPGLMIALALRFDLYMFYLRKQKKVQKCEAEVCTLETEKAPYVTVTGHWGDKLWTRGVKSASLPAQLSTSFPKPYFTASVIGYIIGMVATLVFMSVFQHAQPALLYLVPGVLTSVWGTALIRGEVKQVWDYSEAITGEANDEEESSGAPEEKKESKGLFTDLWNDLFGSSETKEDNKSTDTEERKHNSKPPPEVKTSREESSIFSLSIEKHKRKSAAGIQKPERNDDASQAESTTSEDAVLVSGSDLDDAKGSHTRYRIVSTQKGTVEKHQRLT</sequence>
<dbReference type="GO" id="GO:0006465">
    <property type="term" value="P:signal peptide processing"/>
    <property type="evidence" value="ECO:0007669"/>
    <property type="project" value="TreeGrafter"/>
</dbReference>
<comment type="subcellular location">
    <subcellularLocation>
        <location evidence="1">Endoplasmic reticulum membrane</location>
        <topology evidence="1">Multi-pass membrane protein</topology>
    </subcellularLocation>
</comment>
<gene>
    <name evidence="12" type="ORF">AC578_1323</name>
</gene>
<evidence type="ECO:0000313" key="13">
    <source>
        <dbReference type="Proteomes" id="UP000070133"/>
    </source>
</evidence>
<dbReference type="EMBL" id="LFZN01000008">
    <property type="protein sequence ID" value="KXT06111.1"/>
    <property type="molecule type" value="Genomic_DNA"/>
</dbReference>
<dbReference type="InterPro" id="IPR004148">
    <property type="entry name" value="BAR_dom"/>
</dbReference>
<name>A0A139HUG3_9PEZI</name>
<evidence type="ECO:0000256" key="9">
    <source>
        <dbReference type="SAM" id="Phobius"/>
    </source>
</evidence>
<feature type="transmembrane region" description="Helical" evidence="9">
    <location>
        <begin position="1795"/>
        <end position="1817"/>
    </location>
</feature>
<keyword evidence="4" id="KW-0378">Hydrolase</keyword>
<accession>A0A139HUG3</accession>
<comment type="similarity">
    <text evidence="2">Belongs to the peptidase A22B family.</text>
</comment>
<dbReference type="InterPro" id="IPR011993">
    <property type="entry name" value="PH-like_dom_sf"/>
</dbReference>
<dbReference type="CDD" id="cd07609">
    <property type="entry name" value="BAR_SIP3_fungi"/>
    <property type="match status" value="1"/>
</dbReference>
<dbReference type="InterPro" id="IPR007369">
    <property type="entry name" value="Peptidase_A22B_SPP"/>
</dbReference>
<feature type="region of interest" description="Disordered" evidence="8">
    <location>
        <begin position="1888"/>
        <end position="1974"/>
    </location>
</feature>
<evidence type="ECO:0000256" key="2">
    <source>
        <dbReference type="ARBA" id="ARBA00006859"/>
    </source>
</evidence>
<evidence type="ECO:0000313" key="12">
    <source>
        <dbReference type="EMBL" id="KXT06111.1"/>
    </source>
</evidence>
<feature type="compositionally biased region" description="Polar residues" evidence="8">
    <location>
        <begin position="1948"/>
        <end position="1957"/>
    </location>
</feature>
<feature type="compositionally biased region" description="Acidic residues" evidence="8">
    <location>
        <begin position="1445"/>
        <end position="1455"/>
    </location>
</feature>
<evidence type="ECO:0000256" key="6">
    <source>
        <dbReference type="ARBA" id="ARBA00022989"/>
    </source>
</evidence>
<dbReference type="InterPro" id="IPR039463">
    <property type="entry name" value="Sip3/Lam1_BAR"/>
</dbReference>
<keyword evidence="6 9" id="KW-1133">Transmembrane helix</keyword>
<dbReference type="PROSITE" id="PS51778">
    <property type="entry name" value="VAST"/>
    <property type="match status" value="1"/>
</dbReference>
<dbReference type="GO" id="GO:0042500">
    <property type="term" value="F:aspartic endopeptidase activity, intramembrane cleaving"/>
    <property type="evidence" value="ECO:0007669"/>
    <property type="project" value="InterPro"/>
</dbReference>
<dbReference type="InterPro" id="IPR031968">
    <property type="entry name" value="VASt"/>
</dbReference>
<feature type="region of interest" description="Disordered" evidence="8">
    <location>
        <begin position="457"/>
        <end position="479"/>
    </location>
</feature>
<proteinExistence type="inferred from homology"/>
<dbReference type="Pfam" id="PF16746">
    <property type="entry name" value="BAR_3"/>
    <property type="match status" value="1"/>
</dbReference>
<feature type="domain" description="VASt" evidence="11">
    <location>
        <begin position="937"/>
        <end position="1101"/>
    </location>
</feature>
<dbReference type="Gene3D" id="1.20.1270.60">
    <property type="entry name" value="Arfaptin homology (AH) domain/BAR domain"/>
    <property type="match status" value="1"/>
</dbReference>
<organism evidence="12 13">
    <name type="scientific">Pseudocercospora eumusae</name>
    <dbReference type="NCBI Taxonomy" id="321146"/>
    <lineage>
        <taxon>Eukaryota</taxon>
        <taxon>Fungi</taxon>
        <taxon>Dikarya</taxon>
        <taxon>Ascomycota</taxon>
        <taxon>Pezizomycotina</taxon>
        <taxon>Dothideomycetes</taxon>
        <taxon>Dothideomycetidae</taxon>
        <taxon>Mycosphaerellales</taxon>
        <taxon>Mycosphaerellaceae</taxon>
        <taxon>Pseudocercospora</taxon>
    </lineage>
</organism>
<dbReference type="SUPFAM" id="SSF103657">
    <property type="entry name" value="BAR/IMD domain-like"/>
    <property type="match status" value="1"/>
</dbReference>
<dbReference type="SUPFAM" id="SSF50729">
    <property type="entry name" value="PH domain-like"/>
    <property type="match status" value="1"/>
</dbReference>
<dbReference type="InterPro" id="IPR006639">
    <property type="entry name" value="Preselin/SPP"/>
</dbReference>
<reference evidence="12 13" key="1">
    <citation type="submission" date="2015-07" db="EMBL/GenBank/DDBJ databases">
        <title>Comparative genomics of the Sigatoka disease complex on banana suggests a link between parallel evolutionary changes in Pseudocercospora fijiensis and Pseudocercospora eumusae and increased virulence on the banana host.</title>
        <authorList>
            <person name="Chang T.-C."/>
            <person name="Salvucci A."/>
            <person name="Crous P.W."/>
            <person name="Stergiopoulos I."/>
        </authorList>
    </citation>
    <scope>NUCLEOTIDE SEQUENCE [LARGE SCALE GENOMIC DNA]</scope>
    <source>
        <strain evidence="12 13">CBS 114824</strain>
    </source>
</reference>
<dbReference type="InterPro" id="IPR001849">
    <property type="entry name" value="PH_domain"/>
</dbReference>
<feature type="transmembrane region" description="Helical" evidence="9">
    <location>
        <begin position="1409"/>
        <end position="1429"/>
    </location>
</feature>
<feature type="transmembrane region" description="Helical" evidence="9">
    <location>
        <begin position="1468"/>
        <end position="1486"/>
    </location>
</feature>
<evidence type="ECO:0000256" key="7">
    <source>
        <dbReference type="ARBA" id="ARBA00023136"/>
    </source>
</evidence>
<keyword evidence="13" id="KW-1185">Reference proteome</keyword>